<evidence type="ECO:0000256" key="2">
    <source>
        <dbReference type="ARBA" id="ARBA00023015"/>
    </source>
</evidence>
<organism evidence="7 8">
    <name type="scientific">Candidatus Bodocaedibacter vickermanii</name>
    <dbReference type="NCBI Taxonomy" id="2741701"/>
    <lineage>
        <taxon>Bacteria</taxon>
        <taxon>Pseudomonadati</taxon>
        <taxon>Pseudomonadota</taxon>
        <taxon>Alphaproteobacteria</taxon>
        <taxon>Holosporales</taxon>
        <taxon>Candidatus Paracaedibacteraceae</taxon>
        <taxon>Candidatus Bodocaedibacter</taxon>
    </lineage>
</organism>
<dbReference type="PANTHER" id="PTHR30376">
    <property type="entry name" value="SIGMA FACTOR RPOH HEAT SHOCK RELATED"/>
    <property type="match status" value="1"/>
</dbReference>
<dbReference type="CDD" id="cd06171">
    <property type="entry name" value="Sigma70_r4"/>
    <property type="match status" value="1"/>
</dbReference>
<dbReference type="AlphaFoldDB" id="A0A7L9RSS5"/>
<keyword evidence="5" id="KW-0804">Transcription</keyword>
<dbReference type="NCBIfam" id="NF005143">
    <property type="entry name" value="PRK06596.1"/>
    <property type="match status" value="1"/>
</dbReference>
<dbReference type="InterPro" id="IPR007627">
    <property type="entry name" value="RNA_pol_sigma70_r2"/>
</dbReference>
<accession>A0A7L9RSS5</accession>
<comment type="similarity">
    <text evidence="1">Belongs to the sigma-70 factor family.</text>
</comment>
<dbReference type="InterPro" id="IPR050813">
    <property type="entry name" value="Sigma-70_Factor"/>
</dbReference>
<keyword evidence="2" id="KW-0805">Transcription regulation</keyword>
<dbReference type="InterPro" id="IPR036388">
    <property type="entry name" value="WH-like_DNA-bd_sf"/>
</dbReference>
<dbReference type="Proteomes" id="UP000594001">
    <property type="component" value="Chromosome"/>
</dbReference>
<dbReference type="Gene3D" id="1.20.120.1810">
    <property type="match status" value="1"/>
</dbReference>
<dbReference type="SUPFAM" id="SSF88659">
    <property type="entry name" value="Sigma3 and sigma4 domains of RNA polymerase sigma factors"/>
    <property type="match status" value="1"/>
</dbReference>
<dbReference type="PANTHER" id="PTHR30376:SF3">
    <property type="entry name" value="RNA POLYMERASE SIGMA FACTOR RPOH"/>
    <property type="match status" value="1"/>
</dbReference>
<keyword evidence="4" id="KW-0238">DNA-binding</keyword>
<dbReference type="InterPro" id="IPR007630">
    <property type="entry name" value="RNA_pol_sigma70_r4"/>
</dbReference>
<dbReference type="InterPro" id="IPR014284">
    <property type="entry name" value="RNA_pol_sigma-70_dom"/>
</dbReference>
<evidence type="ECO:0000256" key="3">
    <source>
        <dbReference type="ARBA" id="ARBA00023082"/>
    </source>
</evidence>
<dbReference type="GO" id="GO:0006352">
    <property type="term" value="P:DNA-templated transcription initiation"/>
    <property type="evidence" value="ECO:0007669"/>
    <property type="project" value="InterPro"/>
</dbReference>
<evidence type="ECO:0000256" key="5">
    <source>
        <dbReference type="ARBA" id="ARBA00023163"/>
    </source>
</evidence>
<dbReference type="Pfam" id="PF04545">
    <property type="entry name" value="Sigma70_r4"/>
    <property type="match status" value="1"/>
</dbReference>
<evidence type="ECO:0000256" key="4">
    <source>
        <dbReference type="ARBA" id="ARBA00023125"/>
    </source>
</evidence>
<dbReference type="Gene3D" id="1.10.10.10">
    <property type="entry name" value="Winged helix-like DNA-binding domain superfamily/Winged helix DNA-binding domain"/>
    <property type="match status" value="1"/>
</dbReference>
<dbReference type="InterPro" id="IPR013325">
    <property type="entry name" value="RNA_pol_sigma_r2"/>
</dbReference>
<sequence length="290" mass="33799">MSVSEPTSNLSHHVESFNHIGTTEDPHEYQLIENWREKTDERALKRLLDNHEKLIKMIANGYRGYGLPLEELIAEGHVGLMHAVKNFDIERGFKFSTYAVWWVKSALQDYIFKASSLLSHSGSKKHRRMFFKLRSLIHKYGYIGQLTNEQADHLATELEVTRDDILHMHTHLTTKDLSTNEKIGGGGGDDDTSEWQDWIVDTKPNQETYTAERQEYIKRATVLKDVLNSLKERDRLVFYDRRIKEPPRTLDELGKEFGVSKERIRQIEEKAFETIQLEVKRLSAHQGLLH</sequence>
<keyword evidence="8" id="KW-1185">Reference proteome</keyword>
<dbReference type="GO" id="GO:0003677">
    <property type="term" value="F:DNA binding"/>
    <property type="evidence" value="ECO:0007669"/>
    <property type="project" value="UniProtKB-KW"/>
</dbReference>
<evidence type="ECO:0000259" key="6">
    <source>
        <dbReference type="PROSITE" id="PS00716"/>
    </source>
</evidence>
<dbReference type="EMBL" id="CP054719">
    <property type="protein sequence ID" value="QOL19438.1"/>
    <property type="molecule type" value="Genomic_DNA"/>
</dbReference>
<keyword evidence="3" id="KW-0731">Sigma factor</keyword>
<dbReference type="InterPro" id="IPR000943">
    <property type="entry name" value="RNA_pol_sigma70"/>
</dbReference>
<dbReference type="SUPFAM" id="SSF88946">
    <property type="entry name" value="Sigma2 domain of RNA polymerase sigma factors"/>
    <property type="match status" value="1"/>
</dbReference>
<dbReference type="KEGG" id="pbal:CPBP_00190"/>
<proteinExistence type="inferred from homology"/>
<evidence type="ECO:0000313" key="7">
    <source>
        <dbReference type="EMBL" id="QOL19438.1"/>
    </source>
</evidence>
<dbReference type="RefSeq" id="WP_350332191.1">
    <property type="nucleotide sequence ID" value="NZ_CP054719.1"/>
</dbReference>
<dbReference type="InterPro" id="IPR013324">
    <property type="entry name" value="RNA_pol_sigma_r3/r4-like"/>
</dbReference>
<name>A0A7L9RSS5_9PROT</name>
<evidence type="ECO:0000313" key="8">
    <source>
        <dbReference type="Proteomes" id="UP000594001"/>
    </source>
</evidence>
<dbReference type="PROSITE" id="PS00716">
    <property type="entry name" value="SIGMA70_2"/>
    <property type="match status" value="1"/>
</dbReference>
<dbReference type="Pfam" id="PF04542">
    <property type="entry name" value="Sigma70_r2"/>
    <property type="match status" value="1"/>
</dbReference>
<protein>
    <submittedName>
        <fullName evidence="7">RNA polymerase sigma factor RpoH</fullName>
    </submittedName>
</protein>
<evidence type="ECO:0000256" key="1">
    <source>
        <dbReference type="ARBA" id="ARBA00007788"/>
    </source>
</evidence>
<dbReference type="GO" id="GO:0016987">
    <property type="term" value="F:sigma factor activity"/>
    <property type="evidence" value="ECO:0007669"/>
    <property type="project" value="UniProtKB-KW"/>
</dbReference>
<feature type="domain" description="RNA polymerase sigma-70" evidence="6">
    <location>
        <begin position="249"/>
        <end position="275"/>
    </location>
</feature>
<dbReference type="PRINTS" id="PR00046">
    <property type="entry name" value="SIGMA70FCT"/>
</dbReference>
<reference evidence="7 8" key="1">
    <citation type="submission" date="2020-06" db="EMBL/GenBank/DDBJ databases">
        <title>The endosymbiont of the kinetoplastid Bodo saltans is a Paracaedibacter-like alpha-proteobacterium possessing a putative toxin-antitoxin system.</title>
        <authorList>
            <person name="Midha S."/>
            <person name="Rigden D.J."/>
            <person name="Siozios S."/>
            <person name="Hurst G.D.D."/>
            <person name="Jackson A.P."/>
        </authorList>
    </citation>
    <scope>NUCLEOTIDE SEQUENCE [LARGE SCALE GENOMIC DNA]</scope>
    <source>
        <strain evidence="7">Lake Konstanz</strain>
    </source>
</reference>
<dbReference type="NCBIfam" id="TIGR02937">
    <property type="entry name" value="sigma70-ECF"/>
    <property type="match status" value="1"/>
</dbReference>
<gene>
    <name evidence="7" type="primary">rpoH</name>
    <name evidence="7" type="ORF">CPBP_00190</name>
</gene>